<sequence>MPDAGMPVERCLGGRIDGATLQGMFRGNTLARTTRDQRIDVVFKRARE</sequence>
<evidence type="ECO:0000313" key="2">
    <source>
        <dbReference type="Proteomes" id="UP000250416"/>
    </source>
</evidence>
<dbReference type="EMBL" id="UARD01000059">
    <property type="protein sequence ID" value="SQA60968.1"/>
    <property type="molecule type" value="Genomic_DNA"/>
</dbReference>
<comment type="caution">
    <text evidence="1">The sequence shown here is derived from an EMBL/GenBank/DDBJ whole genome shotgun (WGS) entry which is preliminary data.</text>
</comment>
<organism evidence="1 2">
    <name type="scientific">Burkholderia cepacia</name>
    <name type="common">Pseudomonas cepacia</name>
    <dbReference type="NCBI Taxonomy" id="292"/>
    <lineage>
        <taxon>Bacteria</taxon>
        <taxon>Pseudomonadati</taxon>
        <taxon>Pseudomonadota</taxon>
        <taxon>Betaproteobacteria</taxon>
        <taxon>Burkholderiales</taxon>
        <taxon>Burkholderiaceae</taxon>
        <taxon>Burkholderia</taxon>
        <taxon>Burkholderia cepacia complex</taxon>
    </lineage>
</organism>
<dbReference type="Proteomes" id="UP000250416">
    <property type="component" value="Unassembled WGS sequence"/>
</dbReference>
<name>A0AAE8NMC1_BURCE</name>
<reference evidence="1 2" key="1">
    <citation type="submission" date="2018-06" db="EMBL/GenBank/DDBJ databases">
        <authorList>
            <consortium name="Pathogen Informatics"/>
            <person name="Doyle S."/>
        </authorList>
    </citation>
    <scope>NUCLEOTIDE SEQUENCE [LARGE SCALE GENOMIC DNA]</scope>
    <source>
        <strain evidence="1 2">NCTC10661</strain>
    </source>
</reference>
<protein>
    <submittedName>
        <fullName evidence="1">Uncharacterized protein</fullName>
    </submittedName>
</protein>
<proteinExistence type="predicted"/>
<dbReference type="AlphaFoldDB" id="A0AAE8NMC1"/>
<gene>
    <name evidence="1" type="ORF">NCTC10661_06864</name>
</gene>
<evidence type="ECO:0000313" key="1">
    <source>
        <dbReference type="EMBL" id="SQA60968.1"/>
    </source>
</evidence>
<accession>A0AAE8NMC1</accession>